<evidence type="ECO:0000313" key="2">
    <source>
        <dbReference type="Proteomes" id="UP000887574"/>
    </source>
</evidence>
<keyword evidence="2" id="KW-1185">Reference proteome</keyword>
<dbReference type="Proteomes" id="UP000887574">
    <property type="component" value="Unplaced"/>
</dbReference>
<feature type="signal peptide" evidence="1">
    <location>
        <begin position="1"/>
        <end position="15"/>
    </location>
</feature>
<sequence length="171" mass="18349">MKFSNSIAGSKFLMLYTALLSPFQKVPDAKGNLSSLLGIKSSEPSALASLLSSNDSSSSYDYIIYSDTVISSSHSRSDPSLDINSTRYAKALEELKLASSYILQDPVAIDTQIDSFMAPDSYYDEGGLPDNSSNADSIPAKVTAQVRDNVSRMVSYTASSHALSTAPVNRK</sequence>
<keyword evidence="1" id="KW-0732">Signal</keyword>
<evidence type="ECO:0000313" key="3">
    <source>
        <dbReference type="WBParaSite" id="jg11394"/>
    </source>
</evidence>
<protein>
    <submittedName>
        <fullName evidence="3">Uncharacterized protein</fullName>
    </submittedName>
</protein>
<organism evidence="2 3">
    <name type="scientific">Ditylenchus dipsaci</name>
    <dbReference type="NCBI Taxonomy" id="166011"/>
    <lineage>
        <taxon>Eukaryota</taxon>
        <taxon>Metazoa</taxon>
        <taxon>Ecdysozoa</taxon>
        <taxon>Nematoda</taxon>
        <taxon>Chromadorea</taxon>
        <taxon>Rhabditida</taxon>
        <taxon>Tylenchina</taxon>
        <taxon>Tylenchomorpha</taxon>
        <taxon>Sphaerularioidea</taxon>
        <taxon>Anguinidae</taxon>
        <taxon>Anguininae</taxon>
        <taxon>Ditylenchus</taxon>
    </lineage>
</organism>
<dbReference type="WBParaSite" id="jg11394">
    <property type="protein sequence ID" value="jg11394"/>
    <property type="gene ID" value="jg11394"/>
</dbReference>
<proteinExistence type="predicted"/>
<evidence type="ECO:0000256" key="1">
    <source>
        <dbReference type="SAM" id="SignalP"/>
    </source>
</evidence>
<reference evidence="3" key="1">
    <citation type="submission" date="2022-11" db="UniProtKB">
        <authorList>
            <consortium name="WormBaseParasite"/>
        </authorList>
    </citation>
    <scope>IDENTIFICATION</scope>
</reference>
<name>A0A915CQ40_9BILA</name>
<accession>A0A915CQ40</accession>
<dbReference type="AlphaFoldDB" id="A0A915CQ40"/>
<feature type="chain" id="PRO_5036742134" evidence="1">
    <location>
        <begin position="16"/>
        <end position="171"/>
    </location>
</feature>